<dbReference type="PANTHER" id="PTHR23076">
    <property type="entry name" value="METALLOPROTEASE M41 FTSH"/>
    <property type="match status" value="1"/>
</dbReference>
<dbReference type="GO" id="GO:0005886">
    <property type="term" value="C:plasma membrane"/>
    <property type="evidence" value="ECO:0007669"/>
    <property type="project" value="TreeGrafter"/>
</dbReference>
<dbReference type="Proteomes" id="UP000218644">
    <property type="component" value="Unassembled WGS sequence"/>
</dbReference>
<gene>
    <name evidence="2" type="ORF">CK623_06080</name>
</gene>
<dbReference type="EMBL" id="NSJD01000006">
    <property type="protein sequence ID" value="PAT40425.1"/>
    <property type="molecule type" value="Genomic_DNA"/>
</dbReference>
<protein>
    <recommendedName>
        <fullName evidence="1">AAA+ ATPase domain-containing protein</fullName>
    </recommendedName>
</protein>
<dbReference type="InterPro" id="IPR003959">
    <property type="entry name" value="ATPase_AAA_core"/>
</dbReference>
<proteinExistence type="predicted"/>
<comment type="caution">
    <text evidence="2">The sequence shown here is derived from an EMBL/GenBank/DDBJ whole genome shotgun (WGS) entry which is preliminary data.</text>
</comment>
<dbReference type="Gene3D" id="1.10.8.60">
    <property type="match status" value="1"/>
</dbReference>
<dbReference type="GO" id="GO:0004176">
    <property type="term" value="F:ATP-dependent peptidase activity"/>
    <property type="evidence" value="ECO:0007669"/>
    <property type="project" value="InterPro"/>
</dbReference>
<dbReference type="GO" id="GO:0030163">
    <property type="term" value="P:protein catabolic process"/>
    <property type="evidence" value="ECO:0007669"/>
    <property type="project" value="TreeGrafter"/>
</dbReference>
<dbReference type="SUPFAM" id="SSF52540">
    <property type="entry name" value="P-loop containing nucleoside triphosphate hydrolases"/>
    <property type="match status" value="2"/>
</dbReference>
<dbReference type="InterPro" id="IPR027417">
    <property type="entry name" value="P-loop_NTPase"/>
</dbReference>
<dbReference type="PANTHER" id="PTHR23076:SF97">
    <property type="entry name" value="ATP-DEPENDENT ZINC METALLOPROTEASE YME1L1"/>
    <property type="match status" value="1"/>
</dbReference>
<dbReference type="InterPro" id="IPR000642">
    <property type="entry name" value="Peptidase_M41"/>
</dbReference>
<dbReference type="GO" id="GO:0004222">
    <property type="term" value="F:metalloendopeptidase activity"/>
    <property type="evidence" value="ECO:0007669"/>
    <property type="project" value="InterPro"/>
</dbReference>
<dbReference type="Gene3D" id="1.20.58.760">
    <property type="entry name" value="Peptidase M41"/>
    <property type="match status" value="1"/>
</dbReference>
<reference evidence="2 3" key="1">
    <citation type="submission" date="2017-08" db="EMBL/GenBank/DDBJ databases">
        <title>WGS of Clinical strains of the CDC Group NO-1 linked to zoonotic infections in humans.</title>
        <authorList>
            <person name="Bernier A.-M."/>
            <person name="Bernard K."/>
        </authorList>
    </citation>
    <scope>NUCLEOTIDE SEQUENCE [LARGE SCALE GENOMIC DNA]</scope>
    <source>
        <strain evidence="2 3">NML79-0751</strain>
    </source>
</reference>
<feature type="domain" description="AAA+ ATPase" evidence="1">
    <location>
        <begin position="566"/>
        <end position="694"/>
    </location>
</feature>
<dbReference type="SMART" id="SM00382">
    <property type="entry name" value="AAA"/>
    <property type="match status" value="1"/>
</dbReference>
<evidence type="ECO:0000259" key="1">
    <source>
        <dbReference type="SMART" id="SM00382"/>
    </source>
</evidence>
<evidence type="ECO:0000313" key="2">
    <source>
        <dbReference type="EMBL" id="PAT40425.1"/>
    </source>
</evidence>
<dbReference type="Pfam" id="PF01434">
    <property type="entry name" value="Peptidase_M41"/>
    <property type="match status" value="1"/>
</dbReference>
<name>A0A2A2APB2_9BURK</name>
<dbReference type="GO" id="GO:0006508">
    <property type="term" value="P:proteolysis"/>
    <property type="evidence" value="ECO:0007669"/>
    <property type="project" value="InterPro"/>
</dbReference>
<dbReference type="AlphaFoldDB" id="A0A2A2APB2"/>
<dbReference type="InterPro" id="IPR003593">
    <property type="entry name" value="AAA+_ATPase"/>
</dbReference>
<organism evidence="2 3">
    <name type="scientific">Vandammella animalimorsus</name>
    <dbReference type="NCBI Taxonomy" id="2029117"/>
    <lineage>
        <taxon>Bacteria</taxon>
        <taxon>Pseudomonadati</taxon>
        <taxon>Pseudomonadota</taxon>
        <taxon>Betaproteobacteria</taxon>
        <taxon>Burkholderiales</taxon>
        <taxon>Comamonadaceae</taxon>
        <taxon>Vandammella</taxon>
    </lineage>
</organism>
<dbReference type="Gene3D" id="3.40.50.300">
    <property type="entry name" value="P-loop containing nucleotide triphosphate hydrolases"/>
    <property type="match status" value="2"/>
</dbReference>
<dbReference type="InterPro" id="IPR037219">
    <property type="entry name" value="Peptidase_M41-like"/>
</dbReference>
<dbReference type="GO" id="GO:0005524">
    <property type="term" value="F:ATP binding"/>
    <property type="evidence" value="ECO:0007669"/>
    <property type="project" value="InterPro"/>
</dbReference>
<evidence type="ECO:0000313" key="3">
    <source>
        <dbReference type="Proteomes" id="UP000218644"/>
    </source>
</evidence>
<dbReference type="Pfam" id="PF00004">
    <property type="entry name" value="AAA"/>
    <property type="match status" value="1"/>
</dbReference>
<dbReference type="RefSeq" id="WP_095556778.1">
    <property type="nucleotide sequence ID" value="NZ_NSJD01000006.1"/>
</dbReference>
<dbReference type="GO" id="GO:0016887">
    <property type="term" value="F:ATP hydrolysis activity"/>
    <property type="evidence" value="ECO:0007669"/>
    <property type="project" value="InterPro"/>
</dbReference>
<dbReference type="SUPFAM" id="SSF140990">
    <property type="entry name" value="FtsH protease domain-like"/>
    <property type="match status" value="1"/>
</dbReference>
<accession>A0A2A2APB2</accession>
<sequence>MAHTAAHALGGASQPALVTPQPMFFQVLKSCTLRRNPRATEAGLGDVRRALSFFSLTEAQRDIVNMRYQRLPSEADFEALLAQAHTTRTLTLAPKVKPLLARLLGSGTLQLRHPAVLTRQRMQAIHDLVLQAAASLAGQEQAARSLAADLAVQLSADQPAAAARALLHGEQAWGTHQMIKAVSHALAAQLGFQVLEIDCSAYRTEGEGASWSGSKSYWAGSAPGEITSFIQRHPKAIVCLFNLDETLPAVMSVLRPALTDGSMTDYHGLDVDDGAPAPAPDWPHKQARQPTAVDCRQALFLCAISHGSHWLLHPQADTVLGASAAQQQANLIGEVRRATREYRGEQVALFDTVVLEQLRAHHHLLRPLRWPHLHAQGSAALHSALQDTRQRLGMRIDVAEHELPALAALALLHQGGHMGLAHATPEGMRRTLLEPLLAQVLQTAPGQACAAAPAALSLRLDDGQRQALDAMLAELGEDPARELHRRRQFASFRLRWPQPGEARAGHIQLQPVRCLSDYTGPSGLVSKIPAETLADVAGHEQAKAFLHDIVHHLRHPQLLRRHGEHVPRGVLLHGAAGTGKTMLARALAGQAGLPFISVTGSEMLEPGFMNRVYDIARRAEPCVLHIDEADVLGRRGQHSHAHDAAVNLLLSRIDGFEQHSGIFHVLTTNRPEALDAALTRPGRIDHRFEIGPLDIHGRSQCLRTLWPLLEPEARTDAARQRILRQCYRMTGAELARLRRDIVMRLGRQPERELAPLAWVQEAIARIQYGEENHGQAARGDAHRRRVAAHEAGHALLHHLFFPGIAIAQLSITPRNTAAGFLATNSEDAAPVDETPQTVRAYLAVLLAGRAAEIMEFGPEGPSAGASGDLARATEAAWNAVAHSGLDEEFGCLCLPRLGQGGAPLAALHEQAAQRVRQWVEQASRTALRTLQAHQHRFSALRDALLEKETLDGHEVAAVLAASGNAAPAQP</sequence>